<organism evidence="1">
    <name type="scientific">Arundo donax</name>
    <name type="common">Giant reed</name>
    <name type="synonym">Donax arundinaceus</name>
    <dbReference type="NCBI Taxonomy" id="35708"/>
    <lineage>
        <taxon>Eukaryota</taxon>
        <taxon>Viridiplantae</taxon>
        <taxon>Streptophyta</taxon>
        <taxon>Embryophyta</taxon>
        <taxon>Tracheophyta</taxon>
        <taxon>Spermatophyta</taxon>
        <taxon>Magnoliopsida</taxon>
        <taxon>Liliopsida</taxon>
        <taxon>Poales</taxon>
        <taxon>Poaceae</taxon>
        <taxon>PACMAD clade</taxon>
        <taxon>Arundinoideae</taxon>
        <taxon>Arundineae</taxon>
        <taxon>Arundo</taxon>
    </lineage>
</organism>
<reference evidence="1" key="1">
    <citation type="submission" date="2014-09" db="EMBL/GenBank/DDBJ databases">
        <authorList>
            <person name="Magalhaes I.L.F."/>
            <person name="Oliveira U."/>
            <person name="Santos F.R."/>
            <person name="Vidigal T.H.D.A."/>
            <person name="Brescovit A.D."/>
            <person name="Santos A.J."/>
        </authorList>
    </citation>
    <scope>NUCLEOTIDE SEQUENCE</scope>
    <source>
        <tissue evidence="1">Shoot tissue taken approximately 20 cm above the soil surface</tissue>
    </source>
</reference>
<evidence type="ECO:0000313" key="1">
    <source>
        <dbReference type="EMBL" id="JAD37415.1"/>
    </source>
</evidence>
<protein>
    <submittedName>
        <fullName evidence="1">Uncharacterized protein</fullName>
    </submittedName>
</protein>
<name>A0A0A8ZKZ5_ARUDO</name>
<accession>A0A0A8ZKZ5</accession>
<dbReference type="EMBL" id="GBRH01260480">
    <property type="protein sequence ID" value="JAD37415.1"/>
    <property type="molecule type" value="Transcribed_RNA"/>
</dbReference>
<proteinExistence type="predicted"/>
<dbReference type="AlphaFoldDB" id="A0A0A8ZKZ5"/>
<sequence>MSYTAIEQNYVVQCRILPSALLILGQIEHTLLKISGVKCWSNYGL</sequence>
<reference evidence="1" key="2">
    <citation type="journal article" date="2015" name="Data Brief">
        <title>Shoot transcriptome of the giant reed, Arundo donax.</title>
        <authorList>
            <person name="Barrero R.A."/>
            <person name="Guerrero F.D."/>
            <person name="Moolhuijzen P."/>
            <person name="Goolsby J.A."/>
            <person name="Tidwell J."/>
            <person name="Bellgard S.E."/>
            <person name="Bellgard M.I."/>
        </authorList>
    </citation>
    <scope>NUCLEOTIDE SEQUENCE</scope>
    <source>
        <tissue evidence="1">Shoot tissue taken approximately 20 cm above the soil surface</tissue>
    </source>
</reference>